<evidence type="ECO:0000313" key="9">
    <source>
        <dbReference type="Proteomes" id="UP001218362"/>
    </source>
</evidence>
<evidence type="ECO:0000256" key="3">
    <source>
        <dbReference type="ARBA" id="ARBA00022692"/>
    </source>
</evidence>
<protein>
    <submittedName>
        <fullName evidence="8">Cytochrome b/b6 domain-containing protein</fullName>
    </submittedName>
</protein>
<evidence type="ECO:0000256" key="5">
    <source>
        <dbReference type="ARBA" id="ARBA00023136"/>
    </source>
</evidence>
<gene>
    <name evidence="8" type="ORF">P0Y56_06490</name>
</gene>
<evidence type="ECO:0000256" key="1">
    <source>
        <dbReference type="ARBA" id="ARBA00004651"/>
    </source>
</evidence>
<dbReference type="Pfam" id="PF01292">
    <property type="entry name" value="Ni_hydr_CYTB"/>
    <property type="match status" value="1"/>
</dbReference>
<dbReference type="Gene3D" id="1.20.950.20">
    <property type="entry name" value="Transmembrane di-heme cytochromes, Chain C"/>
    <property type="match status" value="1"/>
</dbReference>
<evidence type="ECO:0000256" key="4">
    <source>
        <dbReference type="ARBA" id="ARBA00022989"/>
    </source>
</evidence>
<dbReference type="GO" id="GO:0020037">
    <property type="term" value="F:heme binding"/>
    <property type="evidence" value="ECO:0007669"/>
    <property type="project" value="TreeGrafter"/>
</dbReference>
<evidence type="ECO:0000259" key="7">
    <source>
        <dbReference type="Pfam" id="PF01292"/>
    </source>
</evidence>
<keyword evidence="4 6" id="KW-1133">Transmembrane helix</keyword>
<keyword evidence="2" id="KW-1003">Cell membrane</keyword>
<evidence type="ECO:0000256" key="2">
    <source>
        <dbReference type="ARBA" id="ARBA00022475"/>
    </source>
</evidence>
<dbReference type="KEGG" id="acob:P0Y56_06490"/>
<dbReference type="PANTHER" id="PTHR30485">
    <property type="entry name" value="NI/FE-HYDROGENASE 1 B-TYPE CYTOCHROME SUBUNIT"/>
    <property type="match status" value="1"/>
</dbReference>
<keyword evidence="5 6" id="KW-0472">Membrane</keyword>
<feature type="transmembrane region" description="Helical" evidence="6">
    <location>
        <begin position="197"/>
        <end position="220"/>
    </location>
</feature>
<feature type="domain" description="Cytochrome b561 bacterial/Ni-hydrogenase" evidence="7">
    <location>
        <begin position="37"/>
        <end position="274"/>
    </location>
</feature>
<dbReference type="InterPro" id="IPR011577">
    <property type="entry name" value="Cyt_b561_bac/Ni-Hgenase"/>
</dbReference>
<dbReference type="GO" id="GO:0022904">
    <property type="term" value="P:respiratory electron transport chain"/>
    <property type="evidence" value="ECO:0007669"/>
    <property type="project" value="InterPro"/>
</dbReference>
<dbReference type="Proteomes" id="UP001218362">
    <property type="component" value="Chromosome"/>
</dbReference>
<evidence type="ECO:0000313" key="8">
    <source>
        <dbReference type="EMBL" id="WEK47940.1"/>
    </source>
</evidence>
<feature type="transmembrane region" description="Helical" evidence="6">
    <location>
        <begin position="129"/>
        <end position="152"/>
    </location>
</feature>
<organism evidence="8 9">
    <name type="scientific">Candidatus Andeanibacterium colombiense</name>
    <dbReference type="NCBI Taxonomy" id="3121345"/>
    <lineage>
        <taxon>Bacteria</taxon>
        <taxon>Pseudomonadati</taxon>
        <taxon>Pseudomonadota</taxon>
        <taxon>Alphaproteobacteria</taxon>
        <taxon>Sphingomonadales</taxon>
        <taxon>Sphingomonadaceae</taxon>
        <taxon>Candidatus Andeanibacterium</taxon>
    </lineage>
</organism>
<name>A0AAJ5X539_9SPHN</name>
<dbReference type="GO" id="GO:0005886">
    <property type="term" value="C:plasma membrane"/>
    <property type="evidence" value="ECO:0007669"/>
    <property type="project" value="UniProtKB-SubCell"/>
</dbReference>
<accession>A0AAJ5X539</accession>
<dbReference type="SUPFAM" id="SSF81342">
    <property type="entry name" value="Transmembrane di-heme cytochromes"/>
    <property type="match status" value="1"/>
</dbReference>
<dbReference type="InterPro" id="IPR051542">
    <property type="entry name" value="Hydrogenase_cytochrome"/>
</dbReference>
<dbReference type="InterPro" id="IPR016174">
    <property type="entry name" value="Di-haem_cyt_TM"/>
</dbReference>
<dbReference type="EMBL" id="CP119316">
    <property type="protein sequence ID" value="WEK47940.1"/>
    <property type="molecule type" value="Genomic_DNA"/>
</dbReference>
<evidence type="ECO:0000256" key="6">
    <source>
        <dbReference type="SAM" id="Phobius"/>
    </source>
</evidence>
<dbReference type="AlphaFoldDB" id="A0AAJ5X539"/>
<proteinExistence type="predicted"/>
<dbReference type="PANTHER" id="PTHR30485:SF1">
    <property type="entry name" value="CYTOCHROME YDHU-RELATED"/>
    <property type="match status" value="1"/>
</dbReference>
<reference evidence="8" key="1">
    <citation type="submission" date="2023-03" db="EMBL/GenBank/DDBJ databases">
        <title>Andean soil-derived lignocellulolytic bacterial consortium as a source of novel taxa and putative plastic-active enzymes.</title>
        <authorList>
            <person name="Diaz-Garcia L."/>
            <person name="Chuvochina M."/>
            <person name="Feuerriegel G."/>
            <person name="Bunk B."/>
            <person name="Sproer C."/>
            <person name="Streit W.R."/>
            <person name="Rodriguez L.M."/>
            <person name="Overmann J."/>
            <person name="Jimenez D.J."/>
        </authorList>
    </citation>
    <scope>NUCLEOTIDE SEQUENCE</scope>
    <source>
        <strain evidence="8">MAG 26</strain>
    </source>
</reference>
<sequence>MPLANAAVRDSLLRCNMEVRVAGASAGEALEPESGGRHRPWVRLTHWIIAFAVLALIYSGVAILMVHPKLYWGNGGNDLIPPLFEVPIGPNYHQGSWAPSVPFFASPGSPVTADRLVEPWNENGWARSMHFLAAWFFLIGMLAYWLLGLVTGHLRRNLLPRRAELGRHNIWADVKAHLRVPMPAAKVGPPYAILQKLAYALVVLALPLMFLTGITMSPAITADYPVLLDIFGGAQSARTIHFFTFAFLALFLLVHLAMILLTGPLRQLRAMTFGGAK</sequence>
<keyword evidence="3 6" id="KW-0812">Transmembrane</keyword>
<feature type="transmembrane region" description="Helical" evidence="6">
    <location>
        <begin position="240"/>
        <end position="261"/>
    </location>
</feature>
<feature type="transmembrane region" description="Helical" evidence="6">
    <location>
        <begin position="47"/>
        <end position="66"/>
    </location>
</feature>
<dbReference type="GO" id="GO:0009055">
    <property type="term" value="F:electron transfer activity"/>
    <property type="evidence" value="ECO:0007669"/>
    <property type="project" value="InterPro"/>
</dbReference>
<comment type="subcellular location">
    <subcellularLocation>
        <location evidence="1">Cell membrane</location>
        <topology evidence="1">Multi-pass membrane protein</topology>
    </subcellularLocation>
</comment>